<reference evidence="1" key="4">
    <citation type="submission" date="2025-09" db="UniProtKB">
        <authorList>
            <consortium name="Ensembl"/>
        </authorList>
    </citation>
    <scope>IDENTIFICATION</scope>
</reference>
<accession>A0A3B1KCQ0</accession>
<dbReference type="GeneTree" id="ENSGT00940000179133"/>
<dbReference type="GO" id="GO:0010506">
    <property type="term" value="P:regulation of autophagy"/>
    <property type="evidence" value="ECO:0007669"/>
    <property type="project" value="TreeGrafter"/>
</dbReference>
<name>A0A3B1KCQ0_ASTMX</name>
<dbReference type="Bgee" id="ENSAMXG00000037209">
    <property type="expression patterns" value="Expressed in head kidney and 13 other cell types or tissues"/>
</dbReference>
<evidence type="ECO:0000313" key="1">
    <source>
        <dbReference type="Ensembl" id="ENSAMXP00000052243.1"/>
    </source>
</evidence>
<dbReference type="PANTHER" id="PTHR15426:SF6">
    <property type="entry name" value="PROTEIN DEPP1"/>
    <property type="match status" value="1"/>
</dbReference>
<reference evidence="2" key="2">
    <citation type="journal article" date="2014" name="Nat. Commun.">
        <title>The cavefish genome reveals candidate genes for eye loss.</title>
        <authorList>
            <person name="McGaugh S.E."/>
            <person name="Gross J.B."/>
            <person name="Aken B."/>
            <person name="Blin M."/>
            <person name="Borowsky R."/>
            <person name="Chalopin D."/>
            <person name="Hinaux H."/>
            <person name="Jeffery W.R."/>
            <person name="Keene A."/>
            <person name="Ma L."/>
            <person name="Minx P."/>
            <person name="Murphy D."/>
            <person name="O'Quin K.E."/>
            <person name="Retaux S."/>
            <person name="Rohner N."/>
            <person name="Searle S.M."/>
            <person name="Stahl B.A."/>
            <person name="Tabin C."/>
            <person name="Volff J.N."/>
            <person name="Yoshizawa M."/>
            <person name="Warren W.C."/>
        </authorList>
    </citation>
    <scope>NUCLEOTIDE SEQUENCE [LARGE SCALE GENOMIC DNA]</scope>
    <source>
        <strain evidence="2">female</strain>
    </source>
</reference>
<dbReference type="Proteomes" id="UP000018467">
    <property type="component" value="Unassembled WGS sequence"/>
</dbReference>
<reference evidence="1" key="3">
    <citation type="submission" date="2025-08" db="UniProtKB">
        <authorList>
            <consortium name="Ensembl"/>
        </authorList>
    </citation>
    <scope>IDENTIFICATION</scope>
</reference>
<reference evidence="2" key="1">
    <citation type="submission" date="2013-03" db="EMBL/GenBank/DDBJ databases">
        <authorList>
            <person name="Jeffery W."/>
            <person name="Warren W."/>
            <person name="Wilson R.K."/>
        </authorList>
    </citation>
    <scope>NUCLEOTIDE SEQUENCE</scope>
    <source>
        <strain evidence="2">female</strain>
    </source>
</reference>
<proteinExistence type="predicted"/>
<protein>
    <recommendedName>
        <fullName evidence="3">DEPP1 autophagy regulator</fullName>
    </recommendedName>
</protein>
<dbReference type="InterPro" id="IPR020133">
    <property type="entry name" value="DEPP"/>
</dbReference>
<dbReference type="GO" id="GO:0005739">
    <property type="term" value="C:mitochondrion"/>
    <property type="evidence" value="ECO:0007669"/>
    <property type="project" value="TreeGrafter"/>
</dbReference>
<dbReference type="Pfam" id="PF15343">
    <property type="entry name" value="DEPP"/>
    <property type="match status" value="1"/>
</dbReference>
<evidence type="ECO:0000313" key="2">
    <source>
        <dbReference type="Proteomes" id="UP000018467"/>
    </source>
</evidence>
<organism evidence="1 2">
    <name type="scientific">Astyanax mexicanus</name>
    <name type="common">Blind cave fish</name>
    <name type="synonym">Astyanax fasciatus mexicanus</name>
    <dbReference type="NCBI Taxonomy" id="7994"/>
    <lineage>
        <taxon>Eukaryota</taxon>
        <taxon>Metazoa</taxon>
        <taxon>Chordata</taxon>
        <taxon>Craniata</taxon>
        <taxon>Vertebrata</taxon>
        <taxon>Euteleostomi</taxon>
        <taxon>Actinopterygii</taxon>
        <taxon>Neopterygii</taxon>
        <taxon>Teleostei</taxon>
        <taxon>Ostariophysi</taxon>
        <taxon>Characiformes</taxon>
        <taxon>Characoidei</taxon>
        <taxon>Acestrorhamphidae</taxon>
        <taxon>Acestrorhamphinae</taxon>
        <taxon>Astyanax</taxon>
    </lineage>
</organism>
<dbReference type="PANTHER" id="PTHR15426">
    <property type="entry name" value="PROTEIN DEPP1"/>
    <property type="match status" value="1"/>
</dbReference>
<keyword evidence="2" id="KW-1185">Reference proteome</keyword>
<dbReference type="Ensembl" id="ENSAMXT00000032585.1">
    <property type="protein sequence ID" value="ENSAMXP00000052243.1"/>
    <property type="gene ID" value="ENSAMXG00000037209.1"/>
</dbReference>
<evidence type="ECO:0008006" key="3">
    <source>
        <dbReference type="Google" id="ProtNLM"/>
    </source>
</evidence>
<dbReference type="InParanoid" id="A0A3B1KCQ0"/>
<dbReference type="AlphaFoldDB" id="A0A3B1KCQ0"/>
<sequence>MKPRRLLLSIAPLPTITETHEDASQVACPATPLQSLEEYVNSIKELAQPACGPVRMARTLRTRLSSRTPRARSNSLGLDERTRHFSSQKDWASRDPVDWLFGQTQDELHRTDCASAALSQTIYWEFLEEKGTEDWGQKTQQQNQTFTQILTCKLSHFVGCIDDLTLDLIINAVF</sequence>